<dbReference type="PANTHER" id="PTHR46148:SF44">
    <property type="entry name" value="GAG-POL POLYPROTEIN"/>
    <property type="match status" value="1"/>
</dbReference>
<comment type="caution">
    <text evidence="2">The sequence shown here is derived from an EMBL/GenBank/DDBJ whole genome shotgun (WGS) entry which is preliminary data.</text>
</comment>
<sequence>MSPYEALYGCKCRTPLCWIILGERKETLKAASDRQKSYEDLKRKDIEYSVGDQGKLSPQFIGPYQILRRIDTVAYQLKLPPELD</sequence>
<evidence type="ECO:0000313" key="2">
    <source>
        <dbReference type="EMBL" id="KAA3483192.1"/>
    </source>
</evidence>
<proteinExistence type="predicted"/>
<dbReference type="EMBL" id="SMMG02000002">
    <property type="protein sequence ID" value="KAA3483192.1"/>
    <property type="molecule type" value="Genomic_DNA"/>
</dbReference>
<dbReference type="Pfam" id="PF24626">
    <property type="entry name" value="SH3_Tf2-1"/>
    <property type="match status" value="1"/>
</dbReference>
<evidence type="ECO:0000313" key="3">
    <source>
        <dbReference type="Proteomes" id="UP000325315"/>
    </source>
</evidence>
<dbReference type="AlphaFoldDB" id="A0A5B6WQU5"/>
<organism evidence="2 3">
    <name type="scientific">Gossypium australe</name>
    <dbReference type="NCBI Taxonomy" id="47621"/>
    <lineage>
        <taxon>Eukaryota</taxon>
        <taxon>Viridiplantae</taxon>
        <taxon>Streptophyta</taxon>
        <taxon>Embryophyta</taxon>
        <taxon>Tracheophyta</taxon>
        <taxon>Spermatophyta</taxon>
        <taxon>Magnoliopsida</taxon>
        <taxon>eudicotyledons</taxon>
        <taxon>Gunneridae</taxon>
        <taxon>Pentapetalae</taxon>
        <taxon>rosids</taxon>
        <taxon>malvids</taxon>
        <taxon>Malvales</taxon>
        <taxon>Malvaceae</taxon>
        <taxon>Malvoideae</taxon>
        <taxon>Gossypium</taxon>
    </lineage>
</organism>
<keyword evidence="3" id="KW-1185">Reference proteome</keyword>
<gene>
    <name evidence="2" type="ORF">EPI10_005384</name>
</gene>
<protein>
    <submittedName>
        <fullName evidence="2">Retrotransposon protein, Ty3-gypsy subclass</fullName>
    </submittedName>
</protein>
<dbReference type="Proteomes" id="UP000325315">
    <property type="component" value="Unassembled WGS sequence"/>
</dbReference>
<dbReference type="PANTHER" id="PTHR46148">
    <property type="entry name" value="CHROMO DOMAIN-CONTAINING PROTEIN"/>
    <property type="match status" value="1"/>
</dbReference>
<accession>A0A5B6WQU5</accession>
<name>A0A5B6WQU5_9ROSI</name>
<feature type="domain" description="Tf2-1-like SH3-like" evidence="1">
    <location>
        <begin position="50"/>
        <end position="83"/>
    </location>
</feature>
<evidence type="ECO:0000259" key="1">
    <source>
        <dbReference type="Pfam" id="PF24626"/>
    </source>
</evidence>
<dbReference type="InterPro" id="IPR056924">
    <property type="entry name" value="SH3_Tf2-1"/>
</dbReference>
<dbReference type="OrthoDB" id="1302096at2759"/>
<reference evidence="3" key="1">
    <citation type="journal article" date="2019" name="Plant Biotechnol. J.">
        <title>Genome sequencing of the Australian wild diploid species Gossypium australe highlights disease resistance and delayed gland morphogenesis.</title>
        <authorList>
            <person name="Cai Y."/>
            <person name="Cai X."/>
            <person name="Wang Q."/>
            <person name="Wang P."/>
            <person name="Zhang Y."/>
            <person name="Cai C."/>
            <person name="Xu Y."/>
            <person name="Wang K."/>
            <person name="Zhou Z."/>
            <person name="Wang C."/>
            <person name="Geng S."/>
            <person name="Li B."/>
            <person name="Dong Q."/>
            <person name="Hou Y."/>
            <person name="Wang H."/>
            <person name="Ai P."/>
            <person name="Liu Z."/>
            <person name="Yi F."/>
            <person name="Sun M."/>
            <person name="An G."/>
            <person name="Cheng J."/>
            <person name="Zhang Y."/>
            <person name="Shi Q."/>
            <person name="Xie Y."/>
            <person name="Shi X."/>
            <person name="Chang Y."/>
            <person name="Huang F."/>
            <person name="Chen Y."/>
            <person name="Hong S."/>
            <person name="Mi L."/>
            <person name="Sun Q."/>
            <person name="Zhang L."/>
            <person name="Zhou B."/>
            <person name="Peng R."/>
            <person name="Zhang X."/>
            <person name="Liu F."/>
        </authorList>
    </citation>
    <scope>NUCLEOTIDE SEQUENCE [LARGE SCALE GENOMIC DNA]</scope>
    <source>
        <strain evidence="3">cv. PA1801</strain>
    </source>
</reference>